<sequence length="1217" mass="134468">MQRWAGPRFQAAAVLEVCYARSSLPCRTRAGGVMRPSCPWPPNKRACLALLSIGHICWRRSRLRCRTGRSMRQAQPVLPPSQHGAKGVQQMVMPKVPAELPEGTSGDMAEQIMLPPLQVRQNGDSNGIPPLPSLPDQGQQARGILDDNEMQSQEGAIYQDNRESDQAVDYLAIRLQSPAEIRNLAKVKGESGRKANGQVLHPYGQQLESERWAPVPDGPYCERIFGESKSYNRREKTGYIELAWPSGHVWFSGDGKLGRAAQMLGWKKKHVVTLRQYVNDVFLGEWVAPRLGPLLVDPVTNCPKVPGIGSPVAAAFAPALRKMTFRQSQQDVEGKNAKTRDEESAPLSRENDTIGKLLKVACQELPADAASVRDNAYSVLAAAQSPSCAKIDDSVIAEAVCLGRHLRGLAQQLESVLNEGLRGSGSAEASGKTDQLRSVLASTAIELMTDEGLSREESIGLLRIGVSPETNLEAWCDQFQRAAREDFYKVWRSLAVPNCSGDLDVMLDEILQAMSGEVKLEDAAKAERACQKLLKKCFAALDLAVSALTFEPVKPSTTPDCSRLSRYWPRKPELCWYDPAMMPVAFHSQDVERLAESKLEFQAHPPDSTETASGKEAKSQVPLRRSACGLTTPDKHKQGASRQTRERAASRWHLPIQVATRPCRAGGLLPLPRGEVIESSPTLWAKFAATRPRPSTFAAPIPGNMEAEGSLYIGSGSAALRQVLCDIEPTSTLQRLAWDIDRLDDARRAIEKSPAGRLNLTLASVEKQNRRLGASAESTSGALLERREFMESAVTKHQLPEWSVLTSFPVLPPDLRLGVGEDPEERPDDLNTMYQDVLVAGRDLEVAIAERHSAGLLRYRKLLLQAAVDSLIDNGFGYLGCRMIRGWSHQKRSKAFFNQLKQSRRVNKAKEKTNGNPFESVAKRLKGKQGRMRKNMLGKRVNFSARTVIVVDPELKLDECGLPFPIAKDIYEPFLLREIEQAQGPALSNARDLMSWYEGQPEDVQKKLMVQAMGDRPLLLNRAPTLHRLSMQAFRPRLVDGQALKIHPLVCSPFNADFDGDTMTIHLTLSEEAQKEAHDLMMPSRNLRSPAHGEPVIGPTQDMVLGLYYMTSPPESKAPEACQRIEDKDELVLIAAACAAGEVPHDEELIVPRSLLMELAPEDETVVETKEDEIRTTSGRILFFLMLHSGLDAPMCQDAELLQSLDDVGLVDLPLVN</sequence>
<feature type="compositionally biased region" description="Basic and acidic residues" evidence="8">
    <location>
        <begin position="332"/>
        <end position="349"/>
    </location>
</feature>
<dbReference type="PANTHER" id="PTHR19376">
    <property type="entry name" value="DNA-DIRECTED RNA POLYMERASE"/>
    <property type="match status" value="1"/>
</dbReference>
<dbReference type="InterPro" id="IPR007066">
    <property type="entry name" value="RNA_pol_Rpb1_3"/>
</dbReference>
<dbReference type="EC" id="2.7.7.6" evidence="2"/>
<name>A0ABP0KF85_9DINO</name>
<comment type="function">
    <text evidence="1">DNA-dependent RNA polymerase catalyzes the transcription of DNA into RNA using the four ribonucleoside triphosphates as substrates.</text>
</comment>
<dbReference type="Pfam" id="PF04983">
    <property type="entry name" value="RNA_pol_Rpb1_3"/>
    <property type="match status" value="1"/>
</dbReference>
<feature type="region of interest" description="Disordered" evidence="8">
    <location>
        <begin position="326"/>
        <end position="349"/>
    </location>
</feature>
<keyword evidence="6" id="KW-0804">Transcription</keyword>
<dbReference type="InterPro" id="IPR042102">
    <property type="entry name" value="RNA_pol_Rpb1_3_sf"/>
</dbReference>
<dbReference type="InterPro" id="IPR000722">
    <property type="entry name" value="RNA_pol_asu"/>
</dbReference>
<evidence type="ECO:0000256" key="2">
    <source>
        <dbReference type="ARBA" id="ARBA00012418"/>
    </source>
</evidence>
<dbReference type="InterPro" id="IPR006592">
    <property type="entry name" value="RNA_pol_N"/>
</dbReference>
<proteinExistence type="predicted"/>
<evidence type="ECO:0000256" key="4">
    <source>
        <dbReference type="ARBA" id="ARBA00022679"/>
    </source>
</evidence>
<dbReference type="Pfam" id="PF00623">
    <property type="entry name" value="RNA_pol_Rpb1_2"/>
    <property type="match status" value="1"/>
</dbReference>
<feature type="region of interest" description="Disordered" evidence="8">
    <location>
        <begin position="603"/>
        <end position="649"/>
    </location>
</feature>
<organism evidence="10 11">
    <name type="scientific">Durusdinium trenchii</name>
    <dbReference type="NCBI Taxonomy" id="1381693"/>
    <lineage>
        <taxon>Eukaryota</taxon>
        <taxon>Sar</taxon>
        <taxon>Alveolata</taxon>
        <taxon>Dinophyceae</taxon>
        <taxon>Suessiales</taxon>
        <taxon>Symbiodiniaceae</taxon>
        <taxon>Durusdinium</taxon>
    </lineage>
</organism>
<gene>
    <name evidence="10" type="ORF">CCMP2556_LOCUS16014</name>
</gene>
<keyword evidence="11" id="KW-1185">Reference proteome</keyword>
<evidence type="ECO:0000259" key="9">
    <source>
        <dbReference type="SMART" id="SM00663"/>
    </source>
</evidence>
<keyword evidence="4" id="KW-0808">Transferase</keyword>
<keyword evidence="5" id="KW-0548">Nucleotidyltransferase</keyword>
<evidence type="ECO:0000256" key="8">
    <source>
        <dbReference type="SAM" id="MobiDB-lite"/>
    </source>
</evidence>
<feature type="domain" description="RNA polymerase N-terminal" evidence="9">
    <location>
        <begin position="801"/>
        <end position="1111"/>
    </location>
</feature>
<dbReference type="SUPFAM" id="SSF64484">
    <property type="entry name" value="beta and beta-prime subunits of DNA dependent RNA-polymerase"/>
    <property type="match status" value="2"/>
</dbReference>
<protein>
    <recommendedName>
        <fullName evidence="2">DNA-directed RNA polymerase</fullName>
        <ecNumber evidence="2">2.7.7.6</ecNumber>
    </recommendedName>
</protein>
<dbReference type="EMBL" id="CAXAMN010008524">
    <property type="protein sequence ID" value="CAK9025485.1"/>
    <property type="molecule type" value="Genomic_DNA"/>
</dbReference>
<dbReference type="Gene3D" id="2.40.40.20">
    <property type="match status" value="1"/>
</dbReference>
<comment type="caution">
    <text evidence="10">The sequence shown here is derived from an EMBL/GenBank/DDBJ whole genome shotgun (WGS) entry which is preliminary data.</text>
</comment>
<evidence type="ECO:0000256" key="1">
    <source>
        <dbReference type="ARBA" id="ARBA00004026"/>
    </source>
</evidence>
<dbReference type="Gene3D" id="1.10.274.100">
    <property type="entry name" value="RNA polymerase Rpb1, domain 3"/>
    <property type="match status" value="1"/>
</dbReference>
<evidence type="ECO:0000256" key="5">
    <source>
        <dbReference type="ARBA" id="ARBA00022695"/>
    </source>
</evidence>
<evidence type="ECO:0000256" key="7">
    <source>
        <dbReference type="ARBA" id="ARBA00048552"/>
    </source>
</evidence>
<dbReference type="InterPro" id="IPR045867">
    <property type="entry name" value="DNA-dir_RpoC_beta_prime"/>
</dbReference>
<dbReference type="SMART" id="SM00663">
    <property type="entry name" value="RPOLA_N"/>
    <property type="match status" value="1"/>
</dbReference>
<evidence type="ECO:0000313" key="10">
    <source>
        <dbReference type="EMBL" id="CAK9025485.1"/>
    </source>
</evidence>
<comment type="catalytic activity">
    <reaction evidence="7">
        <text>RNA(n) + a ribonucleoside 5'-triphosphate = RNA(n+1) + diphosphate</text>
        <dbReference type="Rhea" id="RHEA:21248"/>
        <dbReference type="Rhea" id="RHEA-COMP:14527"/>
        <dbReference type="Rhea" id="RHEA-COMP:17342"/>
        <dbReference type="ChEBI" id="CHEBI:33019"/>
        <dbReference type="ChEBI" id="CHEBI:61557"/>
        <dbReference type="ChEBI" id="CHEBI:140395"/>
        <dbReference type="EC" id="2.7.7.6"/>
    </reaction>
</comment>
<reference evidence="10 11" key="1">
    <citation type="submission" date="2024-02" db="EMBL/GenBank/DDBJ databases">
        <authorList>
            <person name="Chen Y."/>
            <person name="Shah S."/>
            <person name="Dougan E. K."/>
            <person name="Thang M."/>
            <person name="Chan C."/>
        </authorList>
    </citation>
    <scope>NUCLEOTIDE SEQUENCE [LARGE SCALE GENOMIC DNA]</scope>
</reference>
<dbReference type="Proteomes" id="UP001642484">
    <property type="component" value="Unassembled WGS sequence"/>
</dbReference>
<evidence type="ECO:0000256" key="3">
    <source>
        <dbReference type="ARBA" id="ARBA00022478"/>
    </source>
</evidence>
<accession>A0ABP0KF85</accession>
<keyword evidence="3" id="KW-0240">DNA-directed RNA polymerase</keyword>
<feature type="compositionally biased region" description="Basic and acidic residues" evidence="8">
    <location>
        <begin position="633"/>
        <end position="649"/>
    </location>
</feature>
<evidence type="ECO:0000256" key="6">
    <source>
        <dbReference type="ARBA" id="ARBA00023163"/>
    </source>
</evidence>
<dbReference type="PANTHER" id="PTHR19376:SF54">
    <property type="entry name" value="DNA-DIRECTED RNA POLYMERASE SUBUNIT BETA"/>
    <property type="match status" value="1"/>
</dbReference>
<evidence type="ECO:0000313" key="11">
    <source>
        <dbReference type="Proteomes" id="UP001642484"/>
    </source>
</evidence>